<dbReference type="PANTHER" id="PTHR30055:SF234">
    <property type="entry name" value="HTH-TYPE TRANSCRIPTIONAL REGULATOR BETI"/>
    <property type="match status" value="1"/>
</dbReference>
<reference evidence="6" key="2">
    <citation type="submission" date="2020-09" db="EMBL/GenBank/DDBJ databases">
        <authorList>
            <person name="Sun Q."/>
            <person name="Zhou Y."/>
        </authorList>
    </citation>
    <scope>NUCLEOTIDE SEQUENCE</scope>
    <source>
        <strain evidence="6">CGMCC 1.15478</strain>
    </source>
</reference>
<dbReference type="Pfam" id="PF18556">
    <property type="entry name" value="TetR_C_35"/>
    <property type="match status" value="1"/>
</dbReference>
<evidence type="ECO:0000256" key="1">
    <source>
        <dbReference type="ARBA" id="ARBA00023015"/>
    </source>
</evidence>
<keyword evidence="7" id="KW-1185">Reference proteome</keyword>
<keyword evidence="3" id="KW-0804">Transcription</keyword>
<keyword evidence="1" id="KW-0805">Transcription regulation</keyword>
<keyword evidence="2 4" id="KW-0238">DNA-binding</keyword>
<dbReference type="Proteomes" id="UP000641514">
    <property type="component" value="Unassembled WGS sequence"/>
</dbReference>
<comment type="caution">
    <text evidence="6">The sequence shown here is derived from an EMBL/GenBank/DDBJ whole genome shotgun (WGS) entry which is preliminary data.</text>
</comment>
<dbReference type="InterPro" id="IPR040611">
    <property type="entry name" value="AlkX_C"/>
</dbReference>
<evidence type="ECO:0000256" key="3">
    <source>
        <dbReference type="ARBA" id="ARBA00023163"/>
    </source>
</evidence>
<dbReference type="AlphaFoldDB" id="A0A916U230"/>
<evidence type="ECO:0000313" key="6">
    <source>
        <dbReference type="EMBL" id="GGC57624.1"/>
    </source>
</evidence>
<evidence type="ECO:0000256" key="4">
    <source>
        <dbReference type="PROSITE-ProRule" id="PRU00335"/>
    </source>
</evidence>
<dbReference type="InterPro" id="IPR009057">
    <property type="entry name" value="Homeodomain-like_sf"/>
</dbReference>
<gene>
    <name evidence="6" type="ORF">GCM10011410_07690</name>
</gene>
<sequence>MSESARPRLSYAQAARSLLRESVLTTVDELVRKDGWAATTVEKVAKTVGISRQTVYNEFGNKQSLAEAYITHRLDKLLVSVRDTVLNSPDLETGLHGALTLFFEFVDEPLIRTVLSGSGDRTGLTDLLRDVNERSVEELSSLLQTVKPNIDDYDAMILADSIARLAVAHAIVPTIESSEATKRLVRLAQIVLAAIDTP</sequence>
<organism evidence="6 7">
    <name type="scientific">Hoyosella rhizosphaerae</name>
    <dbReference type="NCBI Taxonomy" id="1755582"/>
    <lineage>
        <taxon>Bacteria</taxon>
        <taxon>Bacillati</taxon>
        <taxon>Actinomycetota</taxon>
        <taxon>Actinomycetes</taxon>
        <taxon>Mycobacteriales</taxon>
        <taxon>Hoyosellaceae</taxon>
        <taxon>Hoyosella</taxon>
    </lineage>
</organism>
<dbReference type="SUPFAM" id="SSF46689">
    <property type="entry name" value="Homeodomain-like"/>
    <property type="match status" value="1"/>
</dbReference>
<dbReference type="GO" id="GO:0003700">
    <property type="term" value="F:DNA-binding transcription factor activity"/>
    <property type="evidence" value="ECO:0007669"/>
    <property type="project" value="TreeGrafter"/>
</dbReference>
<dbReference type="RefSeq" id="WP_188670812.1">
    <property type="nucleotide sequence ID" value="NZ_BMJH01000001.1"/>
</dbReference>
<dbReference type="PROSITE" id="PS50977">
    <property type="entry name" value="HTH_TETR_2"/>
    <property type="match status" value="1"/>
</dbReference>
<accession>A0A916U230</accession>
<proteinExistence type="predicted"/>
<reference evidence="6" key="1">
    <citation type="journal article" date="2014" name="Int. J. Syst. Evol. Microbiol.">
        <title>Complete genome sequence of Corynebacterium casei LMG S-19264T (=DSM 44701T), isolated from a smear-ripened cheese.</title>
        <authorList>
            <consortium name="US DOE Joint Genome Institute (JGI-PGF)"/>
            <person name="Walter F."/>
            <person name="Albersmeier A."/>
            <person name="Kalinowski J."/>
            <person name="Ruckert C."/>
        </authorList>
    </citation>
    <scope>NUCLEOTIDE SEQUENCE</scope>
    <source>
        <strain evidence="6">CGMCC 1.15478</strain>
    </source>
</reference>
<feature type="DNA-binding region" description="H-T-H motif" evidence="4">
    <location>
        <begin position="40"/>
        <end position="59"/>
    </location>
</feature>
<protein>
    <submittedName>
        <fullName evidence="6">TetR family transcriptional regulator</fullName>
    </submittedName>
</protein>
<dbReference type="InterPro" id="IPR050109">
    <property type="entry name" value="HTH-type_TetR-like_transc_reg"/>
</dbReference>
<dbReference type="Gene3D" id="1.10.357.10">
    <property type="entry name" value="Tetracycline Repressor, domain 2"/>
    <property type="match status" value="1"/>
</dbReference>
<evidence type="ECO:0000259" key="5">
    <source>
        <dbReference type="PROSITE" id="PS50977"/>
    </source>
</evidence>
<name>A0A916U230_9ACTN</name>
<dbReference type="EMBL" id="BMJH01000001">
    <property type="protein sequence ID" value="GGC57624.1"/>
    <property type="molecule type" value="Genomic_DNA"/>
</dbReference>
<dbReference type="PRINTS" id="PR00455">
    <property type="entry name" value="HTHTETR"/>
</dbReference>
<evidence type="ECO:0000313" key="7">
    <source>
        <dbReference type="Proteomes" id="UP000641514"/>
    </source>
</evidence>
<dbReference type="InterPro" id="IPR001647">
    <property type="entry name" value="HTH_TetR"/>
</dbReference>
<dbReference type="PANTHER" id="PTHR30055">
    <property type="entry name" value="HTH-TYPE TRANSCRIPTIONAL REGULATOR RUTR"/>
    <property type="match status" value="1"/>
</dbReference>
<dbReference type="GO" id="GO:0000976">
    <property type="term" value="F:transcription cis-regulatory region binding"/>
    <property type="evidence" value="ECO:0007669"/>
    <property type="project" value="TreeGrafter"/>
</dbReference>
<feature type="domain" description="HTH tetR-type" evidence="5">
    <location>
        <begin position="17"/>
        <end position="77"/>
    </location>
</feature>
<dbReference type="Pfam" id="PF00440">
    <property type="entry name" value="TetR_N"/>
    <property type="match status" value="1"/>
</dbReference>
<evidence type="ECO:0000256" key="2">
    <source>
        <dbReference type="ARBA" id="ARBA00023125"/>
    </source>
</evidence>